<dbReference type="PROSITE" id="PS51419">
    <property type="entry name" value="RAB"/>
    <property type="match status" value="1"/>
</dbReference>
<dbReference type="SMART" id="SM00175">
    <property type="entry name" value="RAB"/>
    <property type="match status" value="1"/>
</dbReference>
<dbReference type="PANTHER" id="PTHR47978">
    <property type="match status" value="1"/>
</dbReference>
<evidence type="ECO:0000313" key="2">
    <source>
        <dbReference type="EMBL" id="JAP94330.1"/>
    </source>
</evidence>
<dbReference type="CDD" id="cd00154">
    <property type="entry name" value="Rab"/>
    <property type="match status" value="1"/>
</dbReference>
<dbReference type="InterPro" id="IPR005225">
    <property type="entry name" value="Small_GTP-bd"/>
</dbReference>
<sequence>FTSCMPILTKVVILGVSQVGKTSIILKKKQNICIEMPPTLGATFTELTVNISGTDVHLDVWDTAGQERFAQVTNSYFRNAFSIIIAFDLTQPFTFERAIEFINQVKNINPEAFIILAANKSDLTNHRQISKEQVEDAERCYGVECIECSAKTGEGIDDLFDKVALFMKELNEKQKPEKSVKIDLQKRNQGCC</sequence>
<accession>A0A146KBZ2</accession>
<dbReference type="NCBIfam" id="TIGR00231">
    <property type="entry name" value="small_GTP"/>
    <property type="match status" value="1"/>
</dbReference>
<dbReference type="PROSITE" id="PS51421">
    <property type="entry name" value="RAS"/>
    <property type="match status" value="1"/>
</dbReference>
<dbReference type="FunFam" id="3.40.50.300:FF:001329">
    <property type="entry name" value="Small GTP-binding protein, putative"/>
    <property type="match status" value="1"/>
</dbReference>
<reference evidence="2" key="1">
    <citation type="submission" date="2015-07" db="EMBL/GenBank/DDBJ databases">
        <title>Adaptation to a free-living lifestyle via gene acquisitions in the diplomonad Trepomonas sp. PC1.</title>
        <authorList>
            <person name="Xu F."/>
            <person name="Jerlstrom-Hultqvist J."/>
            <person name="Kolisko M."/>
            <person name="Simpson A.G.B."/>
            <person name="Roger A.J."/>
            <person name="Svard S.G."/>
            <person name="Andersson J.O."/>
        </authorList>
    </citation>
    <scope>NUCLEOTIDE SEQUENCE</scope>
    <source>
        <strain evidence="2">PC1</strain>
    </source>
</reference>
<dbReference type="InterPro" id="IPR001806">
    <property type="entry name" value="Small_GTPase"/>
</dbReference>
<dbReference type="PRINTS" id="PR00449">
    <property type="entry name" value="RASTRNSFRMNG"/>
</dbReference>
<evidence type="ECO:0000256" key="1">
    <source>
        <dbReference type="ARBA" id="ARBA00022741"/>
    </source>
</evidence>
<organism evidence="2">
    <name type="scientific">Trepomonas sp. PC1</name>
    <dbReference type="NCBI Taxonomy" id="1076344"/>
    <lineage>
        <taxon>Eukaryota</taxon>
        <taxon>Metamonada</taxon>
        <taxon>Diplomonadida</taxon>
        <taxon>Hexamitidae</taxon>
        <taxon>Hexamitinae</taxon>
        <taxon>Trepomonas</taxon>
    </lineage>
</organism>
<proteinExistence type="predicted"/>
<dbReference type="Gene3D" id="3.40.50.300">
    <property type="entry name" value="P-loop containing nucleotide triphosphate hydrolases"/>
    <property type="match status" value="1"/>
</dbReference>
<dbReference type="Pfam" id="PF00071">
    <property type="entry name" value="Ras"/>
    <property type="match status" value="1"/>
</dbReference>
<dbReference type="AlphaFoldDB" id="A0A146KBZ2"/>
<dbReference type="GO" id="GO:0003924">
    <property type="term" value="F:GTPase activity"/>
    <property type="evidence" value="ECO:0007669"/>
    <property type="project" value="InterPro"/>
</dbReference>
<dbReference type="SUPFAM" id="SSF52540">
    <property type="entry name" value="P-loop containing nucleoside triphosphate hydrolases"/>
    <property type="match status" value="1"/>
</dbReference>
<dbReference type="SMART" id="SM00174">
    <property type="entry name" value="RHO"/>
    <property type="match status" value="1"/>
</dbReference>
<feature type="non-terminal residue" evidence="2">
    <location>
        <position position="1"/>
    </location>
</feature>
<protein>
    <submittedName>
        <fullName evidence="2">Rab-like protein</fullName>
    </submittedName>
</protein>
<dbReference type="SMART" id="SM00173">
    <property type="entry name" value="RAS"/>
    <property type="match status" value="1"/>
</dbReference>
<dbReference type="InterPro" id="IPR027417">
    <property type="entry name" value="P-loop_NTPase"/>
</dbReference>
<dbReference type="GO" id="GO:0005525">
    <property type="term" value="F:GTP binding"/>
    <property type="evidence" value="ECO:0007669"/>
    <property type="project" value="InterPro"/>
</dbReference>
<dbReference type="EMBL" id="GDID01002276">
    <property type="protein sequence ID" value="JAP94330.1"/>
    <property type="molecule type" value="Transcribed_RNA"/>
</dbReference>
<gene>
    <name evidence="2" type="ORF">TPC1_13062</name>
</gene>
<name>A0A146KBZ2_9EUKA</name>
<keyword evidence="1" id="KW-0547">Nucleotide-binding</keyword>